<keyword evidence="9" id="KW-1185">Reference proteome</keyword>
<comment type="subunit">
    <text evidence="6">Homotetramer. Forms an RuvA(8)-RuvB(12)-Holliday junction (HJ) complex. HJ DNA is sandwiched between 2 RuvA tetramers; dsDNA enters through RuvA and exits via RuvB. An RuvB hexamer assembles on each DNA strand where it exits the tetramer. Each RuvB hexamer is contacted by two RuvA subunits (via domain III) on 2 adjacent RuvB subunits; this complex drives branch migration. In the full resolvosome a probable DNA-RuvA(4)-RuvB(12)-RuvC(2) complex forms which resolves the HJ.</text>
</comment>
<dbReference type="Gene3D" id="2.40.50.140">
    <property type="entry name" value="Nucleic acid-binding proteins"/>
    <property type="match status" value="1"/>
</dbReference>
<dbReference type="Gene3D" id="1.10.8.10">
    <property type="entry name" value="DNA helicase RuvA subunit, C-terminal domain"/>
    <property type="match status" value="1"/>
</dbReference>
<dbReference type="InterPro" id="IPR011114">
    <property type="entry name" value="RuvA_C"/>
</dbReference>
<comment type="domain">
    <text evidence="6">Has three domains with a flexible linker between the domains II and III and assumes an 'L' shape. Domain III is highly mobile and contacts RuvB.</text>
</comment>
<dbReference type="GO" id="GO:0009378">
    <property type="term" value="F:four-way junction helicase activity"/>
    <property type="evidence" value="ECO:0007669"/>
    <property type="project" value="InterPro"/>
</dbReference>
<evidence type="ECO:0000313" key="9">
    <source>
        <dbReference type="Proteomes" id="UP001238179"/>
    </source>
</evidence>
<dbReference type="NCBIfam" id="TIGR00084">
    <property type="entry name" value="ruvA"/>
    <property type="match status" value="1"/>
</dbReference>
<organism evidence="8 9">
    <name type="scientific">Mesoterricola silvestris</name>
    <dbReference type="NCBI Taxonomy" id="2927979"/>
    <lineage>
        <taxon>Bacteria</taxon>
        <taxon>Pseudomonadati</taxon>
        <taxon>Acidobacteriota</taxon>
        <taxon>Holophagae</taxon>
        <taxon>Holophagales</taxon>
        <taxon>Holophagaceae</taxon>
        <taxon>Mesoterricola</taxon>
    </lineage>
</organism>
<dbReference type="Pfam" id="PF07499">
    <property type="entry name" value="RuvA_C"/>
    <property type="match status" value="1"/>
</dbReference>
<keyword evidence="8" id="KW-0378">Hydrolase</keyword>
<protein>
    <recommendedName>
        <fullName evidence="6">Holliday junction branch migration complex subunit RuvA</fullName>
    </recommendedName>
</protein>
<dbReference type="Pfam" id="PF01330">
    <property type="entry name" value="RuvA_N"/>
    <property type="match status" value="1"/>
</dbReference>
<evidence type="ECO:0000256" key="1">
    <source>
        <dbReference type="ARBA" id="ARBA00022490"/>
    </source>
</evidence>
<dbReference type="InterPro" id="IPR010994">
    <property type="entry name" value="RuvA_2-like"/>
</dbReference>
<dbReference type="InterPro" id="IPR012340">
    <property type="entry name" value="NA-bd_OB-fold"/>
</dbReference>
<evidence type="ECO:0000259" key="7">
    <source>
        <dbReference type="SMART" id="SM00278"/>
    </source>
</evidence>
<feature type="domain" description="Helix-hairpin-helix DNA-binding motif class 1" evidence="7">
    <location>
        <begin position="73"/>
        <end position="92"/>
    </location>
</feature>
<evidence type="ECO:0000256" key="5">
    <source>
        <dbReference type="ARBA" id="ARBA00023204"/>
    </source>
</evidence>
<evidence type="ECO:0000256" key="2">
    <source>
        <dbReference type="ARBA" id="ARBA00022763"/>
    </source>
</evidence>
<feature type="domain" description="Helix-hairpin-helix DNA-binding motif class 1" evidence="7">
    <location>
        <begin position="108"/>
        <end position="127"/>
    </location>
</feature>
<feature type="region of interest" description="Domain III" evidence="6">
    <location>
        <begin position="146"/>
        <end position="196"/>
    </location>
</feature>
<keyword evidence="8" id="KW-0347">Helicase</keyword>
<dbReference type="EMBL" id="AP027080">
    <property type="protein sequence ID" value="BDU72655.1"/>
    <property type="molecule type" value="Genomic_DNA"/>
</dbReference>
<dbReference type="Proteomes" id="UP001238179">
    <property type="component" value="Chromosome"/>
</dbReference>
<dbReference type="SUPFAM" id="SSF46929">
    <property type="entry name" value="DNA helicase RuvA subunit, C-terminal domain"/>
    <property type="match status" value="1"/>
</dbReference>
<dbReference type="GO" id="GO:0005737">
    <property type="term" value="C:cytoplasm"/>
    <property type="evidence" value="ECO:0007669"/>
    <property type="project" value="UniProtKB-SubCell"/>
</dbReference>
<dbReference type="SUPFAM" id="SSF50249">
    <property type="entry name" value="Nucleic acid-binding proteins"/>
    <property type="match status" value="1"/>
</dbReference>
<keyword evidence="1 6" id="KW-0963">Cytoplasm</keyword>
<dbReference type="CDD" id="cd14332">
    <property type="entry name" value="UBA_RuvA_C"/>
    <property type="match status" value="1"/>
</dbReference>
<evidence type="ECO:0000256" key="3">
    <source>
        <dbReference type="ARBA" id="ARBA00023125"/>
    </source>
</evidence>
<keyword evidence="8" id="KW-0067">ATP-binding</keyword>
<keyword evidence="8" id="KW-0547">Nucleotide-binding</keyword>
<dbReference type="GO" id="GO:0006310">
    <property type="term" value="P:DNA recombination"/>
    <property type="evidence" value="ECO:0007669"/>
    <property type="project" value="UniProtKB-UniRule"/>
</dbReference>
<dbReference type="GO" id="GO:0000400">
    <property type="term" value="F:four-way junction DNA binding"/>
    <property type="evidence" value="ECO:0007669"/>
    <property type="project" value="UniProtKB-UniRule"/>
</dbReference>
<comment type="subcellular location">
    <subcellularLocation>
        <location evidence="6">Cytoplasm</location>
    </subcellularLocation>
</comment>
<dbReference type="GO" id="GO:0006281">
    <property type="term" value="P:DNA repair"/>
    <property type="evidence" value="ECO:0007669"/>
    <property type="project" value="UniProtKB-UniRule"/>
</dbReference>
<keyword evidence="5 6" id="KW-0234">DNA repair</keyword>
<comment type="caution">
    <text evidence="6">Lacks conserved residue(s) required for the propagation of feature annotation.</text>
</comment>
<dbReference type="Pfam" id="PF14520">
    <property type="entry name" value="HHH_5"/>
    <property type="match status" value="1"/>
</dbReference>
<dbReference type="AlphaFoldDB" id="A0AA48GN96"/>
<dbReference type="HAMAP" id="MF_00031">
    <property type="entry name" value="DNA_HJ_migration_RuvA"/>
    <property type="match status" value="1"/>
</dbReference>
<dbReference type="GO" id="GO:0005524">
    <property type="term" value="F:ATP binding"/>
    <property type="evidence" value="ECO:0007669"/>
    <property type="project" value="InterPro"/>
</dbReference>
<keyword evidence="4 6" id="KW-0233">DNA recombination</keyword>
<dbReference type="GO" id="GO:0009379">
    <property type="term" value="C:Holliday junction helicase complex"/>
    <property type="evidence" value="ECO:0007669"/>
    <property type="project" value="InterPro"/>
</dbReference>
<dbReference type="Gene3D" id="1.10.150.20">
    <property type="entry name" value="5' to 3' exonuclease, C-terminal subdomain"/>
    <property type="match status" value="1"/>
</dbReference>
<sequence>MIGRLRGILIQKSLNTAMVECGGVGYLCSISLGTFGLLPEEGQEAILHVETLLRENDLSLLGFATREEKQLYRLLVKVDGVGPKLALAALGALPLADLVQSIRGRDVKALTRIPGVGKKTAEKLCFELSEKLGGMGGLDGLAGGGAPRDAWESDLVSALTNLGFREDAVLPIVKDLAAERPPLPEALRLALKGLQR</sequence>
<evidence type="ECO:0000313" key="8">
    <source>
        <dbReference type="EMBL" id="BDU72655.1"/>
    </source>
</evidence>
<evidence type="ECO:0000256" key="4">
    <source>
        <dbReference type="ARBA" id="ARBA00023172"/>
    </source>
</evidence>
<gene>
    <name evidence="6 8" type="primary">ruvA</name>
    <name evidence="8" type="ORF">METEAL_18290</name>
</gene>
<dbReference type="RefSeq" id="WP_316415567.1">
    <property type="nucleotide sequence ID" value="NZ_AP027080.1"/>
</dbReference>
<dbReference type="SUPFAM" id="SSF47781">
    <property type="entry name" value="RuvA domain 2-like"/>
    <property type="match status" value="1"/>
</dbReference>
<dbReference type="GO" id="GO:0048476">
    <property type="term" value="C:Holliday junction resolvase complex"/>
    <property type="evidence" value="ECO:0007669"/>
    <property type="project" value="UniProtKB-UniRule"/>
</dbReference>
<dbReference type="InterPro" id="IPR000085">
    <property type="entry name" value="RuvA"/>
</dbReference>
<keyword evidence="3 6" id="KW-0238">DNA-binding</keyword>
<keyword evidence="2 6" id="KW-0227">DNA damage</keyword>
<evidence type="ECO:0000256" key="6">
    <source>
        <dbReference type="HAMAP-Rule" id="MF_00031"/>
    </source>
</evidence>
<dbReference type="KEGG" id="msil:METEAL_18290"/>
<reference evidence="9" key="1">
    <citation type="journal article" date="2023" name="Int. J. Syst. Evol. Microbiol.">
        <title>Mesoterricola silvestris gen. nov., sp. nov., Mesoterricola sediminis sp. nov., Geothrix oryzae sp. nov., Geothrix edaphica sp. nov., Geothrix rubra sp. nov., and Geothrix limicola sp. nov., six novel members of Acidobacteriota isolated from soils.</title>
        <authorList>
            <person name="Itoh H."/>
            <person name="Sugisawa Y."/>
            <person name="Mise K."/>
            <person name="Xu Z."/>
            <person name="Kuniyasu M."/>
            <person name="Ushijima N."/>
            <person name="Kawano K."/>
            <person name="Kobayashi E."/>
            <person name="Shiratori Y."/>
            <person name="Masuda Y."/>
            <person name="Senoo K."/>
        </authorList>
    </citation>
    <scope>NUCLEOTIDE SEQUENCE [LARGE SCALE GENOMIC DNA]</scope>
    <source>
        <strain evidence="9">W79</strain>
    </source>
</reference>
<comment type="similarity">
    <text evidence="6">Belongs to the RuvA family.</text>
</comment>
<proteinExistence type="inferred from homology"/>
<comment type="function">
    <text evidence="6">The RuvA-RuvB-RuvC complex processes Holliday junction (HJ) DNA during genetic recombination and DNA repair, while the RuvA-RuvB complex plays an important role in the rescue of blocked DNA replication forks via replication fork reversal (RFR). RuvA specifically binds to HJ cruciform DNA, conferring on it an open structure. The RuvB hexamer acts as an ATP-dependent pump, pulling dsDNA into and through the RuvAB complex. HJ branch migration allows RuvC to scan DNA until it finds its consensus sequence, where it cleaves and resolves the cruciform DNA.</text>
</comment>
<dbReference type="InterPro" id="IPR003583">
    <property type="entry name" value="Hlx-hairpin-Hlx_DNA-bd_motif"/>
</dbReference>
<dbReference type="InterPro" id="IPR013849">
    <property type="entry name" value="DNA_helicase_Holl-junc_RuvA_I"/>
</dbReference>
<dbReference type="InterPro" id="IPR036267">
    <property type="entry name" value="RuvA_C_sf"/>
</dbReference>
<feature type="region of interest" description="Domain I" evidence="6">
    <location>
        <begin position="1"/>
        <end position="64"/>
    </location>
</feature>
<accession>A0AA48GN96</accession>
<dbReference type="SMART" id="SM00278">
    <property type="entry name" value="HhH1"/>
    <property type="match status" value="2"/>
</dbReference>
<name>A0AA48GN96_9BACT</name>